<evidence type="ECO:0000256" key="4">
    <source>
        <dbReference type="PROSITE-ProRule" id="PRU00182"/>
    </source>
</evidence>
<dbReference type="GO" id="GO:0003677">
    <property type="term" value="F:DNA binding"/>
    <property type="evidence" value="ECO:0007669"/>
    <property type="project" value="UniProtKB-KW"/>
</dbReference>
<dbReference type="OrthoDB" id="9797176at2"/>
<evidence type="ECO:0000313" key="6">
    <source>
        <dbReference type="EMBL" id="BAX79486.1"/>
    </source>
</evidence>
<dbReference type="Pfam" id="PF01479">
    <property type="entry name" value="S4"/>
    <property type="match status" value="1"/>
</dbReference>
<dbReference type="InterPro" id="IPR036986">
    <property type="entry name" value="S4_RNA-bd_sf"/>
</dbReference>
<dbReference type="InterPro" id="IPR025708">
    <property type="entry name" value="HSP15"/>
</dbReference>
<accession>A0A1Y1CGH8</accession>
<organism evidence="6 7">
    <name type="scientific">Labilibaculum antarcticum</name>
    <dbReference type="NCBI Taxonomy" id="1717717"/>
    <lineage>
        <taxon>Bacteria</taxon>
        <taxon>Pseudomonadati</taxon>
        <taxon>Bacteroidota</taxon>
        <taxon>Bacteroidia</taxon>
        <taxon>Marinilabiliales</taxon>
        <taxon>Marinifilaceae</taxon>
        <taxon>Labilibaculum</taxon>
    </lineage>
</organism>
<dbReference type="RefSeq" id="WP_096428386.1">
    <property type="nucleotide sequence ID" value="NZ_AP018042.1"/>
</dbReference>
<gene>
    <name evidence="6" type="ORF">ALGA_1100</name>
</gene>
<proteinExistence type="inferred from homology"/>
<dbReference type="PROSITE" id="PS50889">
    <property type="entry name" value="S4"/>
    <property type="match status" value="1"/>
</dbReference>
<protein>
    <submittedName>
        <fullName evidence="6">RNA-binding protein</fullName>
    </submittedName>
</protein>
<dbReference type="SMART" id="SM00363">
    <property type="entry name" value="S4"/>
    <property type="match status" value="1"/>
</dbReference>
<dbReference type="GO" id="GO:0034605">
    <property type="term" value="P:cellular response to heat"/>
    <property type="evidence" value="ECO:0007669"/>
    <property type="project" value="InterPro"/>
</dbReference>
<evidence type="ECO:0000313" key="7">
    <source>
        <dbReference type="Proteomes" id="UP000218267"/>
    </source>
</evidence>
<evidence type="ECO:0000259" key="5">
    <source>
        <dbReference type="SMART" id="SM00363"/>
    </source>
</evidence>
<dbReference type="PIRSF" id="PIRSF016821">
    <property type="entry name" value="HSP15"/>
    <property type="match status" value="1"/>
</dbReference>
<evidence type="ECO:0000256" key="2">
    <source>
        <dbReference type="ARBA" id="ARBA00022884"/>
    </source>
</evidence>
<dbReference type="Proteomes" id="UP000218267">
    <property type="component" value="Chromosome"/>
</dbReference>
<dbReference type="GO" id="GO:0003727">
    <property type="term" value="F:single-stranded RNA binding"/>
    <property type="evidence" value="ECO:0007669"/>
    <property type="project" value="InterPro"/>
</dbReference>
<keyword evidence="2 4" id="KW-0694">RNA-binding</keyword>
<comment type="similarity">
    <text evidence="1">Belongs to the HSP15 family.</text>
</comment>
<feature type="domain" description="RNA-binding S4" evidence="5">
    <location>
        <begin position="5"/>
        <end position="64"/>
    </location>
</feature>
<dbReference type="InterPro" id="IPR002942">
    <property type="entry name" value="S4_RNA-bd"/>
</dbReference>
<sequence length="125" mass="14236">MNEKVRVDKWLWAVRIFKTRSMASEACKKGKVSIGGVHIKPSREIRLNEQIDIRVPPITRSYLVTAISGNRMGAKLAVDFVKDVTAQDQLDLLDATKTRGFESRDRGTGRPTKLDRRLIDKLKQE</sequence>
<evidence type="ECO:0000256" key="1">
    <source>
        <dbReference type="ARBA" id="ARBA00008396"/>
    </source>
</evidence>
<dbReference type="KEGG" id="mbas:ALGA_1100"/>
<dbReference type="Gene3D" id="3.10.290.10">
    <property type="entry name" value="RNA-binding S4 domain"/>
    <property type="match status" value="1"/>
</dbReference>
<reference evidence="7" key="2">
    <citation type="journal article" date="2020" name="Antonie Van Leeuwenhoek">
        <title>Labilibaculum antarcticum sp. nov., a novel facultative anaerobic, psychrotorelant bacterium isolated from marine sediment of Antarctica.</title>
        <authorList>
            <person name="Watanabe M."/>
            <person name="Kojima H."/>
            <person name="Fukui M."/>
        </authorList>
    </citation>
    <scope>NUCLEOTIDE SEQUENCE [LARGE SCALE GENOMIC DNA]</scope>
    <source>
        <strain evidence="7">SPP2</strain>
    </source>
</reference>
<dbReference type="EMBL" id="AP018042">
    <property type="protein sequence ID" value="BAX79486.1"/>
    <property type="molecule type" value="Genomic_DNA"/>
</dbReference>
<name>A0A1Y1CGH8_9BACT</name>
<reference evidence="6 7" key="1">
    <citation type="journal article" date="2018" name="Mar. Genomics">
        <title>Complete genome sequence of Marinifilaceae bacterium strain SPP2, isolated from the Antarctic marine sediment.</title>
        <authorList>
            <person name="Watanabe M."/>
            <person name="Kojima H."/>
            <person name="Fukui M."/>
        </authorList>
    </citation>
    <scope>NUCLEOTIDE SEQUENCE [LARGE SCALE GENOMIC DNA]</scope>
    <source>
        <strain evidence="6 7">SPP2</strain>
    </source>
</reference>
<dbReference type="CDD" id="cd00165">
    <property type="entry name" value="S4"/>
    <property type="match status" value="1"/>
</dbReference>
<dbReference type="AlphaFoldDB" id="A0A1Y1CGH8"/>
<evidence type="ECO:0000256" key="3">
    <source>
        <dbReference type="ARBA" id="ARBA00023125"/>
    </source>
</evidence>
<keyword evidence="3" id="KW-0238">DNA-binding</keyword>
<keyword evidence="7" id="KW-1185">Reference proteome</keyword>
<dbReference type="GO" id="GO:0043023">
    <property type="term" value="F:ribosomal large subunit binding"/>
    <property type="evidence" value="ECO:0007669"/>
    <property type="project" value="InterPro"/>
</dbReference>
<dbReference type="SUPFAM" id="SSF55174">
    <property type="entry name" value="Alpha-L RNA-binding motif"/>
    <property type="match status" value="1"/>
</dbReference>